<name>A0A380MP33_STRGR</name>
<evidence type="ECO:0000313" key="4">
    <source>
        <dbReference type="Proteomes" id="UP000254150"/>
    </source>
</evidence>
<dbReference type="EMBL" id="UHID01000001">
    <property type="protein sequence ID" value="SUO94028.1"/>
    <property type="molecule type" value="Genomic_DNA"/>
</dbReference>
<gene>
    <name evidence="2" type="ORF">NCTC7807_00018</name>
    <name evidence="3" type="ORF">NCTC7807_00663</name>
</gene>
<organism evidence="3 4">
    <name type="scientific">Streptomyces griseus</name>
    <dbReference type="NCBI Taxonomy" id="1911"/>
    <lineage>
        <taxon>Bacteria</taxon>
        <taxon>Bacillati</taxon>
        <taxon>Actinomycetota</taxon>
        <taxon>Actinomycetes</taxon>
        <taxon>Kitasatosporales</taxon>
        <taxon>Streptomycetaceae</taxon>
        <taxon>Streptomyces</taxon>
    </lineage>
</organism>
<evidence type="ECO:0000313" key="2">
    <source>
        <dbReference type="EMBL" id="SUO92891.1"/>
    </source>
</evidence>
<evidence type="ECO:0000256" key="1">
    <source>
        <dbReference type="SAM" id="MobiDB-lite"/>
    </source>
</evidence>
<reference evidence="3 4" key="1">
    <citation type="submission" date="2018-06" db="EMBL/GenBank/DDBJ databases">
        <authorList>
            <consortium name="Pathogen Informatics"/>
            <person name="Doyle S."/>
        </authorList>
    </citation>
    <scope>NUCLEOTIDE SEQUENCE [LARGE SCALE GENOMIC DNA]</scope>
    <source>
        <strain evidence="3 4">NCTC7807</strain>
    </source>
</reference>
<sequence>MGISRRTQKIVDRHRDDVKCYERAQKFGMPEEAEKWYQRAKASSREAVESDRQDQVDRERQQREEEQRQREKRGRGFNWFGN</sequence>
<feature type="region of interest" description="Disordered" evidence="1">
    <location>
        <begin position="38"/>
        <end position="82"/>
    </location>
</feature>
<feature type="compositionally biased region" description="Basic and acidic residues" evidence="1">
    <location>
        <begin position="38"/>
        <end position="69"/>
    </location>
</feature>
<dbReference type="AlphaFoldDB" id="A0A380MP33"/>
<proteinExistence type="predicted"/>
<dbReference type="RefSeq" id="WP_100456838.1">
    <property type="nucleotide sequence ID" value="NZ_UHID01000001.1"/>
</dbReference>
<protein>
    <submittedName>
        <fullName evidence="3">Uncharacterized protein</fullName>
    </submittedName>
</protein>
<evidence type="ECO:0000313" key="3">
    <source>
        <dbReference type="EMBL" id="SUO94028.1"/>
    </source>
</evidence>
<dbReference type="EMBL" id="UHID01000001">
    <property type="protein sequence ID" value="SUO92891.1"/>
    <property type="molecule type" value="Genomic_DNA"/>
</dbReference>
<dbReference type="Proteomes" id="UP000254150">
    <property type="component" value="Unassembled WGS sequence"/>
</dbReference>
<accession>A0A380MP33</accession>